<sequence>MDKDQLLAQLERNINSVPYIAGISNHMGSKFTEDQDKMEIVLKKAQEKGLYFLDSRTTKKTVGYTLAKAMDIKTAERDLFIDNNKDPLAIEKQLKKL</sequence>
<protein>
    <submittedName>
        <fullName evidence="1">Uncharacterized protein</fullName>
    </submittedName>
</protein>
<dbReference type="CDD" id="cd10936">
    <property type="entry name" value="CE4_DAC2"/>
    <property type="match status" value="1"/>
</dbReference>
<feature type="non-terminal residue" evidence="1">
    <location>
        <position position="97"/>
    </location>
</feature>
<dbReference type="PANTHER" id="PTHR30105">
    <property type="entry name" value="UNCHARACTERIZED YIBQ-RELATED"/>
    <property type="match status" value="1"/>
</dbReference>
<reference evidence="1" key="1">
    <citation type="journal article" date="2014" name="Front. Microbiol.">
        <title>High frequency of phylogenetically diverse reductive dehalogenase-homologous genes in deep subseafloor sedimentary metagenomes.</title>
        <authorList>
            <person name="Kawai M."/>
            <person name="Futagami T."/>
            <person name="Toyoda A."/>
            <person name="Takaki Y."/>
            <person name="Nishi S."/>
            <person name="Hori S."/>
            <person name="Arai W."/>
            <person name="Tsubouchi T."/>
            <person name="Morono Y."/>
            <person name="Uchiyama I."/>
            <person name="Ito T."/>
            <person name="Fujiyama A."/>
            <person name="Inagaki F."/>
            <person name="Takami H."/>
        </authorList>
    </citation>
    <scope>NUCLEOTIDE SEQUENCE</scope>
    <source>
        <strain evidence="1">Expedition CK06-06</strain>
    </source>
</reference>
<proteinExistence type="predicted"/>
<dbReference type="GO" id="GO:0005975">
    <property type="term" value="P:carbohydrate metabolic process"/>
    <property type="evidence" value="ECO:0007669"/>
    <property type="project" value="InterPro"/>
</dbReference>
<dbReference type="Pfam" id="PF04748">
    <property type="entry name" value="Polysacc_deac_2"/>
    <property type="match status" value="1"/>
</dbReference>
<dbReference type="AlphaFoldDB" id="X1VK33"/>
<dbReference type="PANTHER" id="PTHR30105:SF2">
    <property type="entry name" value="DIVERGENT POLYSACCHARIDE DEACETYLASE SUPERFAMILY"/>
    <property type="match status" value="1"/>
</dbReference>
<dbReference type="EMBL" id="BARW01025415">
    <property type="protein sequence ID" value="GAJ08325.1"/>
    <property type="molecule type" value="Genomic_DNA"/>
</dbReference>
<dbReference type="InterPro" id="IPR011330">
    <property type="entry name" value="Glyco_hydro/deAcase_b/a-brl"/>
</dbReference>
<evidence type="ECO:0000313" key="1">
    <source>
        <dbReference type="EMBL" id="GAJ08325.1"/>
    </source>
</evidence>
<dbReference type="Gene3D" id="3.20.20.370">
    <property type="entry name" value="Glycoside hydrolase/deacetylase"/>
    <property type="match status" value="1"/>
</dbReference>
<dbReference type="InterPro" id="IPR006837">
    <property type="entry name" value="Divergent_DAC"/>
</dbReference>
<accession>X1VK33</accession>
<comment type="caution">
    <text evidence="1">The sequence shown here is derived from an EMBL/GenBank/DDBJ whole genome shotgun (WGS) entry which is preliminary data.</text>
</comment>
<organism evidence="1">
    <name type="scientific">marine sediment metagenome</name>
    <dbReference type="NCBI Taxonomy" id="412755"/>
    <lineage>
        <taxon>unclassified sequences</taxon>
        <taxon>metagenomes</taxon>
        <taxon>ecological metagenomes</taxon>
    </lineage>
</organism>
<gene>
    <name evidence="1" type="ORF">S12H4_41666</name>
</gene>
<dbReference type="SUPFAM" id="SSF88713">
    <property type="entry name" value="Glycoside hydrolase/deacetylase"/>
    <property type="match status" value="1"/>
</dbReference>
<name>X1VK33_9ZZZZ</name>